<dbReference type="PRINTS" id="PR00420">
    <property type="entry name" value="RNGMNOXGNASE"/>
</dbReference>
<dbReference type="GO" id="GO:0016491">
    <property type="term" value="F:oxidoreductase activity"/>
    <property type="evidence" value="ECO:0007669"/>
    <property type="project" value="UniProtKB-KW"/>
</dbReference>
<dbReference type="PANTHER" id="PTHR46865:SF2">
    <property type="entry name" value="MONOOXYGENASE"/>
    <property type="match status" value="1"/>
</dbReference>
<evidence type="ECO:0000313" key="6">
    <source>
        <dbReference type="Proteomes" id="UP000503462"/>
    </source>
</evidence>
<dbReference type="Gene3D" id="3.50.50.60">
    <property type="entry name" value="FAD/NAD(P)-binding domain"/>
    <property type="match status" value="1"/>
</dbReference>
<dbReference type="EMBL" id="CP051143">
    <property type="protein sequence ID" value="QIX02551.1"/>
    <property type="molecule type" value="Genomic_DNA"/>
</dbReference>
<keyword evidence="1" id="KW-0285">Flavoprotein</keyword>
<feature type="domain" description="FAD-binding" evidence="4">
    <location>
        <begin position="4"/>
        <end position="345"/>
    </location>
</feature>
<dbReference type="Gene3D" id="3.30.9.10">
    <property type="entry name" value="D-Amino Acid Oxidase, subunit A, domain 2"/>
    <property type="match status" value="1"/>
</dbReference>
<reference evidence="5 6" key="1">
    <citation type="journal article" date="2016" name="Sci. Rep.">
        <title>Peltaster fructicola genome reveals evolution from an invasive phytopathogen to an ectophytic parasite.</title>
        <authorList>
            <person name="Xu C."/>
            <person name="Chen H."/>
            <person name="Gleason M.L."/>
            <person name="Xu J.R."/>
            <person name="Liu H."/>
            <person name="Zhang R."/>
            <person name="Sun G."/>
        </authorList>
    </citation>
    <scope>NUCLEOTIDE SEQUENCE [LARGE SCALE GENOMIC DNA]</scope>
    <source>
        <strain evidence="5 6">LNHT1506</strain>
    </source>
</reference>
<evidence type="ECO:0000256" key="2">
    <source>
        <dbReference type="ARBA" id="ARBA00022827"/>
    </source>
</evidence>
<dbReference type="InterPro" id="IPR002938">
    <property type="entry name" value="FAD-bd"/>
</dbReference>
<evidence type="ECO:0000313" key="5">
    <source>
        <dbReference type="EMBL" id="QIX02551.1"/>
    </source>
</evidence>
<evidence type="ECO:0000259" key="4">
    <source>
        <dbReference type="Pfam" id="PF01494"/>
    </source>
</evidence>
<dbReference type="PANTHER" id="PTHR46865">
    <property type="entry name" value="OXIDOREDUCTASE-RELATED"/>
    <property type="match status" value="1"/>
</dbReference>
<dbReference type="InterPro" id="IPR036188">
    <property type="entry name" value="FAD/NAD-bd_sf"/>
</dbReference>
<name>A0A6H0Y6T3_9PEZI</name>
<dbReference type="Proteomes" id="UP000503462">
    <property type="component" value="Chromosome 5"/>
</dbReference>
<keyword evidence="6" id="KW-1185">Reference proteome</keyword>
<organism evidence="5 6">
    <name type="scientific">Peltaster fructicola</name>
    <dbReference type="NCBI Taxonomy" id="286661"/>
    <lineage>
        <taxon>Eukaryota</taxon>
        <taxon>Fungi</taxon>
        <taxon>Dikarya</taxon>
        <taxon>Ascomycota</taxon>
        <taxon>Pezizomycotina</taxon>
        <taxon>Dothideomycetes</taxon>
        <taxon>Dothideomycetes incertae sedis</taxon>
        <taxon>Peltaster</taxon>
    </lineage>
</organism>
<keyword evidence="3" id="KW-0560">Oxidoreductase</keyword>
<proteinExistence type="predicted"/>
<dbReference type="InterPro" id="IPR051704">
    <property type="entry name" value="FAD_aromatic-hydroxylase"/>
</dbReference>
<dbReference type="SUPFAM" id="SSF51905">
    <property type="entry name" value="FAD/NAD(P)-binding domain"/>
    <property type="match status" value="1"/>
</dbReference>
<evidence type="ECO:0000256" key="3">
    <source>
        <dbReference type="ARBA" id="ARBA00023002"/>
    </source>
</evidence>
<dbReference type="Pfam" id="PF01494">
    <property type="entry name" value="FAD_binding_3"/>
    <property type="match status" value="1"/>
</dbReference>
<dbReference type="AlphaFoldDB" id="A0A6H0Y6T3"/>
<accession>A0A6H0Y6T3</accession>
<dbReference type="GO" id="GO:0071949">
    <property type="term" value="F:FAD binding"/>
    <property type="evidence" value="ECO:0007669"/>
    <property type="project" value="InterPro"/>
</dbReference>
<dbReference type="OrthoDB" id="655030at2759"/>
<keyword evidence="2" id="KW-0274">FAD</keyword>
<evidence type="ECO:0000256" key="1">
    <source>
        <dbReference type="ARBA" id="ARBA00022630"/>
    </source>
</evidence>
<protein>
    <recommendedName>
        <fullName evidence="4">FAD-binding domain-containing protein</fullName>
    </recommendedName>
</protein>
<sequence length="411" mass="44718">MPLKVLIVGASIAGPAAAYWFARAGASVTVIERFPSFRKGGQNVDIRSVGVTVMRKLPGLEDAIRSKLYHIDGFQFVDTHGAPIATMLATGNPEQQSVVSEYEIFRGDLSGIFYDLTKDKVKYIFDEQVKTLQQSEDSITVEFQSGSTDIYDLVVACDGATSRTRALGFECGVRDHIRPLNAWASYFTIPNNITNTNMGQSYSAVPGLFLGVGPDPVTHGNKVALISIHQGKDATLPFREAQKDDLKSFVCDRLRGQGWKCDEIIKGLQDCEDLYASELVQVKVPQLSKGRFVLVGDAGYSAGSAGMGTSMAMAGAYILAGEIMKHNSVKAGLQGYEDRMRPIIKDLGSIPPGVPGILAPQTAWGLYFRNMLFKVVAFGTSLGPYFSWINGIFGTAFAKDKFGIPDYDWST</sequence>
<gene>
    <name evidence="5" type="ORF">AMS68_008068</name>
</gene>